<keyword evidence="7 8" id="KW-0472">Membrane</keyword>
<dbReference type="RefSeq" id="WP_075010479.1">
    <property type="nucleotide sequence ID" value="NZ_FOAP01000025.1"/>
</dbReference>
<evidence type="ECO:0000313" key="11">
    <source>
        <dbReference type="Proteomes" id="UP000182719"/>
    </source>
</evidence>
<feature type="transmembrane region" description="Helical" evidence="8">
    <location>
        <begin position="161"/>
        <end position="182"/>
    </location>
</feature>
<protein>
    <submittedName>
        <fullName evidence="10">Multidrug resistance protein</fullName>
    </submittedName>
</protein>
<comment type="similarity">
    <text evidence="3">Belongs to the major facilitator superfamily. TCR/Tet family.</text>
</comment>
<feature type="transmembrane region" description="Helical" evidence="8">
    <location>
        <begin position="75"/>
        <end position="94"/>
    </location>
</feature>
<dbReference type="InterPro" id="IPR001958">
    <property type="entry name" value="Tet-R_TetA/multi-R_MdtG-like"/>
</dbReference>
<feature type="transmembrane region" description="Helical" evidence="8">
    <location>
        <begin position="272"/>
        <end position="290"/>
    </location>
</feature>
<dbReference type="GO" id="GO:0022857">
    <property type="term" value="F:transmembrane transporter activity"/>
    <property type="evidence" value="ECO:0007669"/>
    <property type="project" value="InterPro"/>
</dbReference>
<evidence type="ECO:0000259" key="9">
    <source>
        <dbReference type="PROSITE" id="PS50850"/>
    </source>
</evidence>
<keyword evidence="5 8" id="KW-0812">Transmembrane</keyword>
<sequence length="435" mass="44708">MEEPARRASLRAVFGIVVLDLIGFGILIPQLGVYGVKFGASAFTAGLLVSVYSLMQLLFAPVLGRLSDRYGRRPVLLVSLAGSLAGYVLFAFAHSLPLLFLARIIDGVSGGNIATAQAYVADVTRPEERAKGMGLIGAAFGLGFVLGPALGGFLGAWGGNLAIGLFAAGLAGLNLLVTYLFLPESLQPGRSPGGPVRSVRGALGALRLPVVGPCLALILLFTTAFAQMEGTFSVFLLSRFLSSGPVPLEGGLFFLNAHASPEVLAQASLRTGWLFALVGVLSAVLQGGLLRKLLPDRHPAPGTGSRTGREAVLVVVGFSVTALGLAVLPLAPTYGWLFPAMGLLAVGSAFTNPSLSAVVSLHAPAERQGAVLGTYQAFSSLGRILGPALGGWLFTRFGPSMPYGTAAGMLGVGAALALGLVSRMRMADAGARQSP</sequence>
<dbReference type="PANTHER" id="PTHR23504">
    <property type="entry name" value="MAJOR FACILITATOR SUPERFAMILY DOMAIN-CONTAINING PROTEIN 10"/>
    <property type="match status" value="1"/>
</dbReference>
<feature type="transmembrane region" description="Helical" evidence="8">
    <location>
        <begin position="100"/>
        <end position="121"/>
    </location>
</feature>
<dbReference type="EMBL" id="FOAP01000025">
    <property type="protein sequence ID" value="SEM90279.1"/>
    <property type="molecule type" value="Genomic_DNA"/>
</dbReference>
<dbReference type="CDD" id="cd17330">
    <property type="entry name" value="MFS_SLC46_TetA_like"/>
    <property type="match status" value="1"/>
</dbReference>
<evidence type="ECO:0000256" key="6">
    <source>
        <dbReference type="ARBA" id="ARBA00022989"/>
    </source>
</evidence>
<dbReference type="PROSITE" id="PS50850">
    <property type="entry name" value="MFS"/>
    <property type="match status" value="1"/>
</dbReference>
<feature type="transmembrane region" description="Helical" evidence="8">
    <location>
        <begin position="203"/>
        <end position="226"/>
    </location>
</feature>
<dbReference type="Pfam" id="PF07690">
    <property type="entry name" value="MFS_1"/>
    <property type="match status" value="2"/>
</dbReference>
<feature type="transmembrane region" description="Helical" evidence="8">
    <location>
        <begin position="133"/>
        <end position="155"/>
    </location>
</feature>
<dbReference type="OrthoDB" id="9812221at2"/>
<organism evidence="10 11">
    <name type="scientific">Stigmatella aurantiaca</name>
    <dbReference type="NCBI Taxonomy" id="41"/>
    <lineage>
        <taxon>Bacteria</taxon>
        <taxon>Pseudomonadati</taxon>
        <taxon>Myxococcota</taxon>
        <taxon>Myxococcia</taxon>
        <taxon>Myxococcales</taxon>
        <taxon>Cystobacterineae</taxon>
        <taxon>Archangiaceae</taxon>
        <taxon>Stigmatella</taxon>
    </lineage>
</organism>
<feature type="transmembrane region" description="Helical" evidence="8">
    <location>
        <begin position="38"/>
        <end position="63"/>
    </location>
</feature>
<dbReference type="AlphaFoldDB" id="A0A1H8C5Y2"/>
<name>A0A1H8C5Y2_STIAU</name>
<dbReference type="InterPro" id="IPR036259">
    <property type="entry name" value="MFS_trans_sf"/>
</dbReference>
<dbReference type="InterPro" id="IPR005829">
    <property type="entry name" value="Sugar_transporter_CS"/>
</dbReference>
<feature type="transmembrane region" description="Helical" evidence="8">
    <location>
        <begin position="375"/>
        <end position="395"/>
    </location>
</feature>
<evidence type="ECO:0000256" key="5">
    <source>
        <dbReference type="ARBA" id="ARBA00022692"/>
    </source>
</evidence>
<dbReference type="InterPro" id="IPR020846">
    <property type="entry name" value="MFS_dom"/>
</dbReference>
<dbReference type="InterPro" id="IPR011701">
    <property type="entry name" value="MFS"/>
</dbReference>
<feature type="transmembrane region" description="Helical" evidence="8">
    <location>
        <begin position="401"/>
        <end position="422"/>
    </location>
</feature>
<proteinExistence type="inferred from homology"/>
<dbReference type="PROSITE" id="PS00216">
    <property type="entry name" value="SUGAR_TRANSPORT_1"/>
    <property type="match status" value="1"/>
</dbReference>
<gene>
    <name evidence="10" type="ORF">SAMN05444354_12589</name>
</gene>
<dbReference type="Proteomes" id="UP000182719">
    <property type="component" value="Unassembled WGS sequence"/>
</dbReference>
<dbReference type="Gene3D" id="1.20.1250.20">
    <property type="entry name" value="MFS general substrate transporter like domains"/>
    <property type="match status" value="1"/>
</dbReference>
<evidence type="ECO:0000313" key="10">
    <source>
        <dbReference type="EMBL" id="SEM90279.1"/>
    </source>
</evidence>
<evidence type="ECO:0000256" key="1">
    <source>
        <dbReference type="ARBA" id="ARBA00003279"/>
    </source>
</evidence>
<feature type="transmembrane region" description="Helical" evidence="8">
    <location>
        <begin position="12"/>
        <end position="32"/>
    </location>
</feature>
<evidence type="ECO:0000256" key="7">
    <source>
        <dbReference type="ARBA" id="ARBA00023136"/>
    </source>
</evidence>
<evidence type="ECO:0000256" key="2">
    <source>
        <dbReference type="ARBA" id="ARBA00004141"/>
    </source>
</evidence>
<dbReference type="PANTHER" id="PTHR23504:SF15">
    <property type="entry name" value="MAJOR FACILITATOR SUPERFAMILY (MFS) PROFILE DOMAIN-CONTAINING PROTEIN"/>
    <property type="match status" value="1"/>
</dbReference>
<keyword evidence="4" id="KW-0813">Transport</keyword>
<comment type="function">
    <text evidence="1">Resistance to tetracycline by an active tetracycline efflux. This is an energy-dependent process that decreases the accumulation of the antibiotic in whole cells. This protein functions as a metal-tetracycline/H(+) antiporter.</text>
</comment>
<feature type="transmembrane region" description="Helical" evidence="8">
    <location>
        <begin position="337"/>
        <end position="363"/>
    </location>
</feature>
<dbReference type="GO" id="GO:0016020">
    <property type="term" value="C:membrane"/>
    <property type="evidence" value="ECO:0007669"/>
    <property type="project" value="UniProtKB-SubCell"/>
</dbReference>
<evidence type="ECO:0000256" key="8">
    <source>
        <dbReference type="SAM" id="Phobius"/>
    </source>
</evidence>
<keyword evidence="11" id="KW-1185">Reference proteome</keyword>
<dbReference type="SUPFAM" id="SSF103473">
    <property type="entry name" value="MFS general substrate transporter"/>
    <property type="match status" value="1"/>
</dbReference>
<feature type="transmembrane region" description="Helical" evidence="8">
    <location>
        <begin position="311"/>
        <end position="331"/>
    </location>
</feature>
<evidence type="ECO:0000256" key="3">
    <source>
        <dbReference type="ARBA" id="ARBA00007520"/>
    </source>
</evidence>
<dbReference type="PRINTS" id="PR01035">
    <property type="entry name" value="TCRTETA"/>
</dbReference>
<evidence type="ECO:0000256" key="4">
    <source>
        <dbReference type="ARBA" id="ARBA00022448"/>
    </source>
</evidence>
<keyword evidence="6 8" id="KW-1133">Transmembrane helix</keyword>
<comment type="subcellular location">
    <subcellularLocation>
        <location evidence="2">Membrane</location>
        <topology evidence="2">Multi-pass membrane protein</topology>
    </subcellularLocation>
</comment>
<accession>A0A1H8C5Y2</accession>
<reference evidence="11" key="1">
    <citation type="submission" date="2016-10" db="EMBL/GenBank/DDBJ databases">
        <authorList>
            <person name="Varghese N."/>
            <person name="Submissions S."/>
        </authorList>
    </citation>
    <scope>NUCLEOTIDE SEQUENCE [LARGE SCALE GENOMIC DNA]</scope>
    <source>
        <strain evidence="11">DSM 17044</strain>
    </source>
</reference>
<feature type="domain" description="Major facilitator superfamily (MFS) profile" evidence="9">
    <location>
        <begin position="9"/>
        <end position="425"/>
    </location>
</feature>